<dbReference type="SMART" id="SM00812">
    <property type="entry name" value="Alpha_L_fucos"/>
    <property type="match status" value="1"/>
</dbReference>
<dbReference type="PANTHER" id="PTHR10030:SF2">
    <property type="entry name" value="TISSUE ALPHA-L-FUCOSIDASE"/>
    <property type="match status" value="1"/>
</dbReference>
<evidence type="ECO:0000256" key="7">
    <source>
        <dbReference type="SAM" id="SignalP"/>
    </source>
</evidence>
<keyword evidence="5" id="KW-0326">Glycosidase</keyword>
<dbReference type="Proteomes" id="UP000694400">
    <property type="component" value="Chromosome 24"/>
</dbReference>
<dbReference type="Ensembl" id="ENSAPLT00020009659.1">
    <property type="protein sequence ID" value="ENSAPLP00020008984.1"/>
    <property type="gene ID" value="ENSAPLG00020006625.1"/>
</dbReference>
<sequence>MGMAAGPLLWLAAALGPAAAAGRYSPDWGSLDARPLPAWFDRAKVGVFVHWGVFSVPAWGSEWFWWHWRGEHRADYERFVRQRYPPRTDYADFAPSLHRRTTSSPAAGHGSSSGRGPGTWC</sequence>
<proteinExistence type="inferred from homology"/>
<keyword evidence="3 7" id="KW-0732">Signal</keyword>
<dbReference type="InterPro" id="IPR057739">
    <property type="entry name" value="Glyco_hydro_29_N"/>
</dbReference>
<dbReference type="SUPFAM" id="SSF51445">
    <property type="entry name" value="(Trans)glycosidases"/>
    <property type="match status" value="1"/>
</dbReference>
<dbReference type="Gene3D" id="3.20.20.80">
    <property type="entry name" value="Glycosidases"/>
    <property type="match status" value="1"/>
</dbReference>
<reference evidence="9" key="3">
    <citation type="submission" date="2025-09" db="UniProtKB">
        <authorList>
            <consortium name="Ensembl"/>
        </authorList>
    </citation>
    <scope>IDENTIFICATION</scope>
</reference>
<dbReference type="GO" id="GO:0016139">
    <property type="term" value="P:glycoside catabolic process"/>
    <property type="evidence" value="ECO:0007669"/>
    <property type="project" value="TreeGrafter"/>
</dbReference>
<name>A0A8B9SNN8_ANAPL</name>
<dbReference type="AlphaFoldDB" id="A0A8B9SNN8"/>
<dbReference type="InterPro" id="IPR017853">
    <property type="entry name" value="GH"/>
</dbReference>
<dbReference type="GO" id="GO:0006004">
    <property type="term" value="P:fucose metabolic process"/>
    <property type="evidence" value="ECO:0007669"/>
    <property type="project" value="TreeGrafter"/>
</dbReference>
<dbReference type="InterPro" id="IPR000933">
    <property type="entry name" value="Glyco_hydro_29"/>
</dbReference>
<accession>A0A8B9SNN8</accession>
<evidence type="ECO:0000256" key="3">
    <source>
        <dbReference type="ARBA" id="ARBA00022729"/>
    </source>
</evidence>
<dbReference type="Pfam" id="PF01120">
    <property type="entry name" value="Alpha_L_fucos"/>
    <property type="match status" value="1"/>
</dbReference>
<keyword evidence="4" id="KW-0378">Hydrolase</keyword>
<dbReference type="PANTHER" id="PTHR10030">
    <property type="entry name" value="ALPHA-L-FUCOSIDASE"/>
    <property type="match status" value="1"/>
</dbReference>
<evidence type="ECO:0000256" key="4">
    <source>
        <dbReference type="ARBA" id="ARBA00022801"/>
    </source>
</evidence>
<reference evidence="9" key="1">
    <citation type="submission" date="2019-08" db="EMBL/GenBank/DDBJ databases">
        <title>Three high-quality genomes provides insights into domestication of ducks.</title>
        <authorList>
            <person name="Hou Z.C."/>
            <person name="Zhu F."/>
            <person name="Yin Z.T."/>
            <person name="Zhang F."/>
        </authorList>
    </citation>
    <scope>NUCLEOTIDE SEQUENCE [LARGE SCALE GENOMIC DNA]</scope>
</reference>
<evidence type="ECO:0000256" key="6">
    <source>
        <dbReference type="SAM" id="MobiDB-lite"/>
    </source>
</evidence>
<feature type="chain" id="PRO_5034513974" description="alpha-L-fucosidase" evidence="7">
    <location>
        <begin position="21"/>
        <end position="121"/>
    </location>
</feature>
<evidence type="ECO:0000256" key="2">
    <source>
        <dbReference type="ARBA" id="ARBA00012662"/>
    </source>
</evidence>
<feature type="region of interest" description="Disordered" evidence="6">
    <location>
        <begin position="95"/>
        <end position="121"/>
    </location>
</feature>
<feature type="signal peptide" evidence="7">
    <location>
        <begin position="1"/>
        <end position="20"/>
    </location>
</feature>
<evidence type="ECO:0000256" key="1">
    <source>
        <dbReference type="ARBA" id="ARBA00007951"/>
    </source>
</evidence>
<organism evidence="9 10">
    <name type="scientific">Anas platyrhynchos</name>
    <name type="common">Mallard</name>
    <name type="synonym">Anas boschas</name>
    <dbReference type="NCBI Taxonomy" id="8839"/>
    <lineage>
        <taxon>Eukaryota</taxon>
        <taxon>Metazoa</taxon>
        <taxon>Chordata</taxon>
        <taxon>Craniata</taxon>
        <taxon>Vertebrata</taxon>
        <taxon>Euteleostomi</taxon>
        <taxon>Archelosauria</taxon>
        <taxon>Archosauria</taxon>
        <taxon>Dinosauria</taxon>
        <taxon>Saurischia</taxon>
        <taxon>Theropoda</taxon>
        <taxon>Coelurosauria</taxon>
        <taxon>Aves</taxon>
        <taxon>Neognathae</taxon>
        <taxon>Galloanserae</taxon>
        <taxon>Anseriformes</taxon>
        <taxon>Anatidae</taxon>
        <taxon>Anatinae</taxon>
        <taxon>Anas</taxon>
    </lineage>
</organism>
<dbReference type="GO" id="GO:0004560">
    <property type="term" value="F:alpha-L-fucosidase activity"/>
    <property type="evidence" value="ECO:0007669"/>
    <property type="project" value="UniProtKB-EC"/>
</dbReference>
<dbReference type="GO" id="GO:0005764">
    <property type="term" value="C:lysosome"/>
    <property type="evidence" value="ECO:0007669"/>
    <property type="project" value="TreeGrafter"/>
</dbReference>
<protein>
    <recommendedName>
        <fullName evidence="2">alpha-L-fucosidase</fullName>
        <ecNumber evidence="2">3.2.1.51</ecNumber>
    </recommendedName>
</protein>
<evidence type="ECO:0000313" key="9">
    <source>
        <dbReference type="Ensembl" id="ENSAPLP00020008984.1"/>
    </source>
</evidence>
<evidence type="ECO:0000256" key="5">
    <source>
        <dbReference type="ARBA" id="ARBA00023295"/>
    </source>
</evidence>
<evidence type="ECO:0000313" key="10">
    <source>
        <dbReference type="Proteomes" id="UP000694400"/>
    </source>
</evidence>
<feature type="compositionally biased region" description="Gly residues" evidence="6">
    <location>
        <begin position="111"/>
        <end position="121"/>
    </location>
</feature>
<evidence type="ECO:0000259" key="8">
    <source>
        <dbReference type="Pfam" id="PF01120"/>
    </source>
</evidence>
<reference evidence="9" key="2">
    <citation type="submission" date="2025-08" db="UniProtKB">
        <authorList>
            <consortium name="Ensembl"/>
        </authorList>
    </citation>
    <scope>IDENTIFICATION</scope>
</reference>
<dbReference type="EC" id="3.2.1.51" evidence="2"/>
<comment type="similarity">
    <text evidence="1">Belongs to the glycosyl hydrolase 29 family.</text>
</comment>
<feature type="domain" description="Glycoside hydrolase family 29 N-terminal" evidence="8">
    <location>
        <begin position="16"/>
        <end position="97"/>
    </location>
</feature>